<dbReference type="AlphaFoldDB" id="A0A9P4UKK7"/>
<accession>A0A9P4UKK7</accession>
<sequence>MRDSWWAGKVGKQVDAVGAEGCGSNPKTAKRAERMAEGQGVGCCRRTLRCSMEREREKARQVQFIQDVTVVVAEVVFVAVAVAVVVVVVVVKTMLASREREEERYTEHRPGPVARWVVTDEPTFGTAR</sequence>
<evidence type="ECO:0000313" key="2">
    <source>
        <dbReference type="EMBL" id="KAF2716371.1"/>
    </source>
</evidence>
<evidence type="ECO:0000256" key="1">
    <source>
        <dbReference type="SAM" id="Phobius"/>
    </source>
</evidence>
<reference evidence="2" key="1">
    <citation type="journal article" date="2020" name="Stud. Mycol.">
        <title>101 Dothideomycetes genomes: a test case for predicting lifestyles and emergence of pathogens.</title>
        <authorList>
            <person name="Haridas S."/>
            <person name="Albert R."/>
            <person name="Binder M."/>
            <person name="Bloem J."/>
            <person name="Labutti K."/>
            <person name="Salamov A."/>
            <person name="Andreopoulos B."/>
            <person name="Baker S."/>
            <person name="Barry K."/>
            <person name="Bills G."/>
            <person name="Bluhm B."/>
            <person name="Cannon C."/>
            <person name="Castanera R."/>
            <person name="Culley D."/>
            <person name="Daum C."/>
            <person name="Ezra D."/>
            <person name="Gonzalez J."/>
            <person name="Henrissat B."/>
            <person name="Kuo A."/>
            <person name="Liang C."/>
            <person name="Lipzen A."/>
            <person name="Lutzoni F."/>
            <person name="Magnuson J."/>
            <person name="Mondo S."/>
            <person name="Nolan M."/>
            <person name="Ohm R."/>
            <person name="Pangilinan J."/>
            <person name="Park H.-J."/>
            <person name="Ramirez L."/>
            <person name="Alfaro M."/>
            <person name="Sun H."/>
            <person name="Tritt A."/>
            <person name="Yoshinaga Y."/>
            <person name="Zwiers L.-H."/>
            <person name="Turgeon B."/>
            <person name="Goodwin S."/>
            <person name="Spatafora J."/>
            <person name="Crous P."/>
            <person name="Grigoriev I."/>
        </authorList>
    </citation>
    <scope>NUCLEOTIDE SEQUENCE</scope>
    <source>
        <strain evidence="2">CBS 116435</strain>
    </source>
</reference>
<keyword evidence="1" id="KW-1133">Transmembrane helix</keyword>
<keyword evidence="1" id="KW-0812">Transmembrane</keyword>
<keyword evidence="3" id="KW-1185">Reference proteome</keyword>
<name>A0A9P4UKK7_9PEZI</name>
<gene>
    <name evidence="2" type="ORF">K431DRAFT_19995</name>
</gene>
<comment type="caution">
    <text evidence="2">The sequence shown here is derived from an EMBL/GenBank/DDBJ whole genome shotgun (WGS) entry which is preliminary data.</text>
</comment>
<organism evidence="2 3">
    <name type="scientific">Polychaeton citri CBS 116435</name>
    <dbReference type="NCBI Taxonomy" id="1314669"/>
    <lineage>
        <taxon>Eukaryota</taxon>
        <taxon>Fungi</taxon>
        <taxon>Dikarya</taxon>
        <taxon>Ascomycota</taxon>
        <taxon>Pezizomycotina</taxon>
        <taxon>Dothideomycetes</taxon>
        <taxon>Dothideomycetidae</taxon>
        <taxon>Capnodiales</taxon>
        <taxon>Capnodiaceae</taxon>
        <taxon>Polychaeton</taxon>
    </lineage>
</organism>
<dbReference type="Proteomes" id="UP000799441">
    <property type="component" value="Unassembled WGS sequence"/>
</dbReference>
<keyword evidence="1" id="KW-0472">Membrane</keyword>
<feature type="transmembrane region" description="Helical" evidence="1">
    <location>
        <begin position="68"/>
        <end position="91"/>
    </location>
</feature>
<protein>
    <submittedName>
        <fullName evidence="2">Uncharacterized protein</fullName>
    </submittedName>
</protein>
<evidence type="ECO:0000313" key="3">
    <source>
        <dbReference type="Proteomes" id="UP000799441"/>
    </source>
</evidence>
<proteinExistence type="predicted"/>
<dbReference type="EMBL" id="MU003879">
    <property type="protein sequence ID" value="KAF2716371.1"/>
    <property type="molecule type" value="Genomic_DNA"/>
</dbReference>